<evidence type="ECO:0000313" key="3">
    <source>
        <dbReference type="Proteomes" id="UP000232455"/>
    </source>
</evidence>
<feature type="transmembrane region" description="Helical" evidence="1">
    <location>
        <begin position="69"/>
        <end position="85"/>
    </location>
</feature>
<name>A0ABX4PXG8_9PSED</name>
<organism evidence="2 3">
    <name type="scientific">Pseudomonas baetica</name>
    <dbReference type="NCBI Taxonomy" id="674054"/>
    <lineage>
        <taxon>Bacteria</taxon>
        <taxon>Pseudomonadati</taxon>
        <taxon>Pseudomonadota</taxon>
        <taxon>Gammaproteobacteria</taxon>
        <taxon>Pseudomonadales</taxon>
        <taxon>Pseudomonadaceae</taxon>
        <taxon>Pseudomonas</taxon>
    </lineage>
</organism>
<dbReference type="Proteomes" id="UP000232455">
    <property type="component" value="Unassembled WGS sequence"/>
</dbReference>
<protein>
    <submittedName>
        <fullName evidence="2">Uncharacterized protein</fullName>
    </submittedName>
</protein>
<dbReference type="EMBL" id="PHHE01000001">
    <property type="protein sequence ID" value="PKA67984.1"/>
    <property type="molecule type" value="Genomic_DNA"/>
</dbReference>
<gene>
    <name evidence="2" type="ORF">ATI02_0706</name>
</gene>
<keyword evidence="1" id="KW-0812">Transmembrane</keyword>
<feature type="transmembrane region" description="Helical" evidence="1">
    <location>
        <begin position="116"/>
        <end position="137"/>
    </location>
</feature>
<evidence type="ECO:0000256" key="1">
    <source>
        <dbReference type="SAM" id="Phobius"/>
    </source>
</evidence>
<comment type="caution">
    <text evidence="2">The sequence shown here is derived from an EMBL/GenBank/DDBJ whole genome shotgun (WGS) entry which is preliminary data.</text>
</comment>
<keyword evidence="1" id="KW-0472">Membrane</keyword>
<evidence type="ECO:0000313" key="2">
    <source>
        <dbReference type="EMBL" id="PKA67984.1"/>
    </source>
</evidence>
<reference evidence="2 3" key="1">
    <citation type="submission" date="2017-11" db="EMBL/GenBank/DDBJ databases">
        <title>Genome sequencing of a diverse group of Pseudomonas species.</title>
        <authorList>
            <person name="Loper J."/>
        </authorList>
    </citation>
    <scope>NUCLEOTIDE SEQUENCE [LARGE SCALE GENOMIC DNA]</scope>
    <source>
        <strain evidence="2 3">LMG 25716</strain>
    </source>
</reference>
<sequence length="285" mass="31346">MLAKAVYQSTHSLPDPPPSRASPLPHWGLCWVTGFSVVPDSHLTLTCPQAPSRVESPSTKFAQRFSMKALPWLYLALLTLGYGLALSYGQLGWLALTSGGLLLIAGFAVRQQHVPFARYLGHGLFIVLALALALHWLPGFYNGRAIDPQRFTDNAVPFSMYLNQDKPLIGFWLLLICPWIVMRRSLRLTVYATALAAIWRQPRPVTGLIAVRTGPCGCGLDLGVAGRAGGGRLWSGLPFWRTRSGDRHTLRAEPAAFRPVHLSDAGRLKQGPFCDAVLITERKIQ</sequence>
<accession>A0ABX4PXG8</accession>
<feature type="transmembrane region" description="Helical" evidence="1">
    <location>
        <begin position="167"/>
        <end position="182"/>
    </location>
</feature>
<keyword evidence="1" id="KW-1133">Transmembrane helix</keyword>
<proteinExistence type="predicted"/>
<keyword evidence="3" id="KW-1185">Reference proteome</keyword>
<feature type="transmembrane region" description="Helical" evidence="1">
    <location>
        <begin position="91"/>
        <end position="109"/>
    </location>
</feature>